<evidence type="ECO:0000313" key="7">
    <source>
        <dbReference type="EMBL" id="MBB5630977.1"/>
    </source>
</evidence>
<dbReference type="Proteomes" id="UP000588112">
    <property type="component" value="Unassembled WGS sequence"/>
</dbReference>
<dbReference type="PANTHER" id="PTHR43273:SF3">
    <property type="entry name" value="ANAEROBIC SULFATASE-MATURATING ENZYME HOMOLOG ASLB-RELATED"/>
    <property type="match status" value="1"/>
</dbReference>
<evidence type="ECO:0000256" key="5">
    <source>
        <dbReference type="ARBA" id="ARBA00023601"/>
    </source>
</evidence>
<evidence type="ECO:0000256" key="4">
    <source>
        <dbReference type="ARBA" id="ARBA00023014"/>
    </source>
</evidence>
<dbReference type="GO" id="GO:0016491">
    <property type="term" value="F:oxidoreductase activity"/>
    <property type="evidence" value="ECO:0007669"/>
    <property type="project" value="InterPro"/>
</dbReference>
<dbReference type="SFLD" id="SFLDG01067">
    <property type="entry name" value="SPASM/twitch_domain_containing"/>
    <property type="match status" value="1"/>
</dbReference>
<comment type="caution">
    <text evidence="7">The sequence shown here is derived from an EMBL/GenBank/DDBJ whole genome shotgun (WGS) entry which is preliminary data.</text>
</comment>
<dbReference type="SFLD" id="SFLDS00029">
    <property type="entry name" value="Radical_SAM"/>
    <property type="match status" value="1"/>
</dbReference>
<evidence type="ECO:0000313" key="8">
    <source>
        <dbReference type="Proteomes" id="UP000588112"/>
    </source>
</evidence>
<feature type="domain" description="Radical SAM core" evidence="6">
    <location>
        <begin position="9"/>
        <end position="146"/>
    </location>
</feature>
<protein>
    <recommendedName>
        <fullName evidence="6">Radical SAM core domain-containing protein</fullName>
    </recommendedName>
</protein>
<evidence type="ECO:0000256" key="3">
    <source>
        <dbReference type="ARBA" id="ARBA00023004"/>
    </source>
</evidence>
<keyword evidence="3" id="KW-0408">Iron</keyword>
<dbReference type="InterPro" id="IPR013785">
    <property type="entry name" value="Aldolase_TIM"/>
</dbReference>
<keyword evidence="2" id="KW-0479">Metal-binding</keyword>
<sequence length="397" mass="43848">MGVEVRPLGVRCNIQCQYCYQNPERDAGNEERTYDIALMKTAIDHEGGPFSLFGGEPLLVPEDDLEDLFHWGHDHFGGSAIQTNGSLLNDRHLDMFARYNVNVGVSVDGPGELNDARWAGSLAATRERTARTMAAIERLCAADLVPSLIVTLHRGNASAERLPVLIDWIGEMAAAGITSIRLHLLEVDSPVVRLKYALSAEENLAALLAFLRLESGLPAVRFDLFQDMRAMLVGMDDRNTCVWTGCDPYTTRAVRGVEGDGRRTNCGRTNKEGIDFVKADRPGFERYLALYQTPQDAGGCQGCRFFLMCKGQCPGTALDGDWRNRTEHCAVWTSLYERLEGEFLRRGLVPLSRHPIRPRLEAAFMAVWSRGGTPSMSGMLRFGADARDGEAHATPAV</sequence>
<dbReference type="InterPro" id="IPR007197">
    <property type="entry name" value="rSAM"/>
</dbReference>
<organism evidence="7 8">
    <name type="scientific">Sphaerisporangium krabiense</name>
    <dbReference type="NCBI Taxonomy" id="763782"/>
    <lineage>
        <taxon>Bacteria</taxon>
        <taxon>Bacillati</taxon>
        <taxon>Actinomycetota</taxon>
        <taxon>Actinomycetes</taxon>
        <taxon>Streptosporangiales</taxon>
        <taxon>Streptosporangiaceae</taxon>
        <taxon>Sphaerisporangium</taxon>
    </lineage>
</organism>
<dbReference type="SUPFAM" id="SSF102114">
    <property type="entry name" value="Radical SAM enzymes"/>
    <property type="match status" value="1"/>
</dbReference>
<dbReference type="CDD" id="cd01335">
    <property type="entry name" value="Radical_SAM"/>
    <property type="match status" value="1"/>
</dbReference>
<dbReference type="InterPro" id="IPR023867">
    <property type="entry name" value="Sulphatase_maturase_rSAM"/>
</dbReference>
<dbReference type="PANTHER" id="PTHR43273">
    <property type="entry name" value="ANAEROBIC SULFATASE-MATURATING ENZYME HOMOLOG ASLB-RELATED"/>
    <property type="match status" value="1"/>
</dbReference>
<evidence type="ECO:0000259" key="6">
    <source>
        <dbReference type="Pfam" id="PF04055"/>
    </source>
</evidence>
<reference evidence="7 8" key="1">
    <citation type="submission" date="2020-08" db="EMBL/GenBank/DDBJ databases">
        <title>Sequencing the genomes of 1000 actinobacteria strains.</title>
        <authorList>
            <person name="Klenk H.-P."/>
        </authorList>
    </citation>
    <scope>NUCLEOTIDE SEQUENCE [LARGE SCALE GENOMIC DNA]</scope>
    <source>
        <strain evidence="7 8">DSM 45790</strain>
    </source>
</reference>
<evidence type="ECO:0000256" key="2">
    <source>
        <dbReference type="ARBA" id="ARBA00022723"/>
    </source>
</evidence>
<evidence type="ECO:0000256" key="1">
    <source>
        <dbReference type="ARBA" id="ARBA00022691"/>
    </source>
</evidence>
<dbReference type="GO" id="GO:0051536">
    <property type="term" value="F:iron-sulfur cluster binding"/>
    <property type="evidence" value="ECO:0007669"/>
    <property type="project" value="UniProtKB-KW"/>
</dbReference>
<keyword evidence="8" id="KW-1185">Reference proteome</keyword>
<dbReference type="GO" id="GO:0046872">
    <property type="term" value="F:metal ion binding"/>
    <property type="evidence" value="ECO:0007669"/>
    <property type="project" value="UniProtKB-KW"/>
</dbReference>
<keyword evidence="4" id="KW-0411">Iron-sulfur</keyword>
<dbReference type="Pfam" id="PF04055">
    <property type="entry name" value="Radical_SAM"/>
    <property type="match status" value="1"/>
</dbReference>
<dbReference type="EMBL" id="JACHBR010000002">
    <property type="protein sequence ID" value="MBB5630977.1"/>
    <property type="molecule type" value="Genomic_DNA"/>
</dbReference>
<accession>A0A7W8ZBK4</accession>
<comment type="similarity">
    <text evidence="5">Belongs to the radical SAM superfamily. Anaerobic sulfatase-maturating enzyme family.</text>
</comment>
<gene>
    <name evidence="7" type="ORF">BJ981_006741</name>
</gene>
<proteinExistence type="inferred from homology"/>
<dbReference type="InterPro" id="IPR058240">
    <property type="entry name" value="rSAM_sf"/>
</dbReference>
<name>A0A7W8ZBK4_9ACTN</name>
<dbReference type="RefSeq" id="WP_184617344.1">
    <property type="nucleotide sequence ID" value="NZ_BOOS01000061.1"/>
</dbReference>
<dbReference type="AlphaFoldDB" id="A0A7W8ZBK4"/>
<keyword evidence="1" id="KW-0949">S-adenosyl-L-methionine</keyword>
<dbReference type="Gene3D" id="3.20.20.70">
    <property type="entry name" value="Aldolase class I"/>
    <property type="match status" value="1"/>
</dbReference>